<dbReference type="PANTHER" id="PTHR47217:SF1">
    <property type="entry name" value="GLOBIN-LIKE PROTEIN"/>
    <property type="match status" value="1"/>
</dbReference>
<feature type="domain" description="Globin" evidence="7">
    <location>
        <begin position="9"/>
        <end position="151"/>
    </location>
</feature>
<dbReference type="Pfam" id="PF00042">
    <property type="entry name" value="Globin"/>
    <property type="match status" value="1"/>
</dbReference>
<organism evidence="8 9">
    <name type="scientific">Polypedilum vanderplanki</name>
    <name type="common">Sleeping chironomid midge</name>
    <dbReference type="NCBI Taxonomy" id="319348"/>
    <lineage>
        <taxon>Eukaryota</taxon>
        <taxon>Metazoa</taxon>
        <taxon>Ecdysozoa</taxon>
        <taxon>Arthropoda</taxon>
        <taxon>Hexapoda</taxon>
        <taxon>Insecta</taxon>
        <taxon>Pterygota</taxon>
        <taxon>Neoptera</taxon>
        <taxon>Endopterygota</taxon>
        <taxon>Diptera</taxon>
        <taxon>Nematocera</taxon>
        <taxon>Chironomoidea</taxon>
        <taxon>Chironomidae</taxon>
        <taxon>Chironominae</taxon>
        <taxon>Polypedilum</taxon>
        <taxon>Polypedilum</taxon>
    </lineage>
</organism>
<keyword evidence="9" id="KW-1185">Reference proteome</keyword>
<dbReference type="GO" id="GO:0019825">
    <property type="term" value="F:oxygen binding"/>
    <property type="evidence" value="ECO:0007669"/>
    <property type="project" value="InterPro"/>
</dbReference>
<evidence type="ECO:0000256" key="4">
    <source>
        <dbReference type="ARBA" id="ARBA00022723"/>
    </source>
</evidence>
<accession>A0A9J6BJB8</accession>
<sequence length="156" mass="18014">MVKTPPFKELTEEQAKLVQTDWDYIKTQANEILYNFFEKFPGNQKQFKAFIGKDLDDIKDTPEFADHAEKIATLFGQVIENLAKDSTKIKELINDMGLRHKDRGISKFAFLEFREAFMDFLRFNVGGSLDGMQAWTDALDSIYHVIFNNLDGTPVH</sequence>
<dbReference type="GO" id="GO:0005576">
    <property type="term" value="C:extracellular region"/>
    <property type="evidence" value="ECO:0007669"/>
    <property type="project" value="InterPro"/>
</dbReference>
<evidence type="ECO:0000256" key="1">
    <source>
        <dbReference type="ARBA" id="ARBA00022448"/>
    </source>
</evidence>
<protein>
    <recommendedName>
        <fullName evidence="7">Globin domain-containing protein</fullName>
    </recommendedName>
</protein>
<keyword evidence="1 6" id="KW-0813">Transport</keyword>
<dbReference type="InterPro" id="IPR009050">
    <property type="entry name" value="Globin-like_sf"/>
</dbReference>
<evidence type="ECO:0000256" key="2">
    <source>
        <dbReference type="ARBA" id="ARBA00022617"/>
    </source>
</evidence>
<evidence type="ECO:0000259" key="7">
    <source>
        <dbReference type="PROSITE" id="PS01033"/>
    </source>
</evidence>
<comment type="similarity">
    <text evidence="6">Belongs to the globin family.</text>
</comment>
<keyword evidence="3 6" id="KW-0561">Oxygen transport</keyword>
<dbReference type="Proteomes" id="UP001107558">
    <property type="component" value="Chromosome 3"/>
</dbReference>
<evidence type="ECO:0000256" key="5">
    <source>
        <dbReference type="ARBA" id="ARBA00023004"/>
    </source>
</evidence>
<dbReference type="InterPro" id="IPR002336">
    <property type="entry name" value="Erythrocruorin"/>
</dbReference>
<evidence type="ECO:0000313" key="8">
    <source>
        <dbReference type="EMBL" id="KAG5669792.1"/>
    </source>
</evidence>
<reference evidence="8" key="1">
    <citation type="submission" date="2021-03" db="EMBL/GenBank/DDBJ databases">
        <title>Chromosome level genome of the anhydrobiotic midge Polypedilum vanderplanki.</title>
        <authorList>
            <person name="Yoshida Y."/>
            <person name="Kikawada T."/>
            <person name="Gusev O."/>
        </authorList>
    </citation>
    <scope>NUCLEOTIDE SEQUENCE</scope>
    <source>
        <strain evidence="8">NIAS01</strain>
        <tissue evidence="8">Whole body or cell culture</tissue>
    </source>
</reference>
<dbReference type="Gene3D" id="1.10.490.10">
    <property type="entry name" value="Globins"/>
    <property type="match status" value="1"/>
</dbReference>
<dbReference type="AlphaFoldDB" id="A0A9J6BJB8"/>
<comment type="caution">
    <text evidence="8">The sequence shown here is derived from an EMBL/GenBank/DDBJ whole genome shotgun (WGS) entry which is preliminary data.</text>
</comment>
<proteinExistence type="inferred from homology"/>
<dbReference type="PRINTS" id="PR00611">
    <property type="entry name" value="ERYTHCRUORIN"/>
</dbReference>
<keyword evidence="4" id="KW-0479">Metal-binding</keyword>
<dbReference type="SUPFAM" id="SSF46458">
    <property type="entry name" value="Globin-like"/>
    <property type="match status" value="1"/>
</dbReference>
<dbReference type="GO" id="GO:0020037">
    <property type="term" value="F:heme binding"/>
    <property type="evidence" value="ECO:0007669"/>
    <property type="project" value="InterPro"/>
</dbReference>
<dbReference type="GO" id="GO:0046872">
    <property type="term" value="F:metal ion binding"/>
    <property type="evidence" value="ECO:0007669"/>
    <property type="project" value="UniProtKB-KW"/>
</dbReference>
<dbReference type="InterPro" id="IPR012292">
    <property type="entry name" value="Globin/Proto"/>
</dbReference>
<keyword evidence="5" id="KW-0408">Iron</keyword>
<evidence type="ECO:0000256" key="3">
    <source>
        <dbReference type="ARBA" id="ARBA00022621"/>
    </source>
</evidence>
<dbReference type="GO" id="GO:0005344">
    <property type="term" value="F:oxygen carrier activity"/>
    <property type="evidence" value="ECO:0007669"/>
    <property type="project" value="UniProtKB-KW"/>
</dbReference>
<dbReference type="CDD" id="cd01040">
    <property type="entry name" value="Mb-like"/>
    <property type="match status" value="1"/>
</dbReference>
<dbReference type="PROSITE" id="PS01033">
    <property type="entry name" value="GLOBIN"/>
    <property type="match status" value="1"/>
</dbReference>
<gene>
    <name evidence="8" type="ORF">PVAND_000085</name>
</gene>
<dbReference type="GO" id="GO:0005833">
    <property type="term" value="C:hemoglobin complex"/>
    <property type="evidence" value="ECO:0007669"/>
    <property type="project" value="InterPro"/>
</dbReference>
<evidence type="ECO:0000256" key="6">
    <source>
        <dbReference type="RuleBase" id="RU000356"/>
    </source>
</evidence>
<keyword evidence="2 6" id="KW-0349">Heme</keyword>
<name>A0A9J6BJB8_POLVA</name>
<dbReference type="InterPro" id="IPR044399">
    <property type="entry name" value="Mb-like_M"/>
</dbReference>
<dbReference type="OrthoDB" id="436496at2759"/>
<dbReference type="InterPro" id="IPR000971">
    <property type="entry name" value="Globin"/>
</dbReference>
<dbReference type="PANTHER" id="PTHR47217">
    <property type="entry name" value="GLOBIN-LIKE PROTEIN"/>
    <property type="match status" value="1"/>
</dbReference>
<evidence type="ECO:0000313" key="9">
    <source>
        <dbReference type="Proteomes" id="UP001107558"/>
    </source>
</evidence>
<dbReference type="EMBL" id="JADBJN010000003">
    <property type="protein sequence ID" value="KAG5669792.1"/>
    <property type="molecule type" value="Genomic_DNA"/>
</dbReference>